<accession>A0A031WBW2</accession>
<evidence type="ECO:0000313" key="1">
    <source>
        <dbReference type="EMBL" id="CDS83872.1"/>
    </source>
</evidence>
<organism evidence="3">
    <name type="scientific">Clostridioides difficile</name>
    <name type="common">Peptoclostridium difficile</name>
    <dbReference type="NCBI Taxonomy" id="1496"/>
    <lineage>
        <taxon>Bacteria</taxon>
        <taxon>Bacillati</taxon>
        <taxon>Bacillota</taxon>
        <taxon>Clostridia</taxon>
        <taxon>Peptostreptococcales</taxon>
        <taxon>Peptostreptococcaceae</taxon>
        <taxon>Clostridioides</taxon>
    </lineage>
</organism>
<dbReference type="InterPro" id="IPR046092">
    <property type="entry name" value="DUF6110"/>
</dbReference>
<reference evidence="3" key="1">
    <citation type="submission" date="2014-07" db="EMBL/GenBank/DDBJ databases">
        <authorList>
            <person name="Monot Marc"/>
        </authorList>
    </citation>
    <scope>NUCLEOTIDE SEQUENCE</scope>
    <source>
        <strain evidence="3">7032989</strain>
        <strain evidence="2">7032994</strain>
    </source>
</reference>
<gene>
    <name evidence="3" type="ORF">BN1095_810004</name>
    <name evidence="1" type="ORF">BN1096_250004</name>
    <name evidence="2" type="ORF">BN1097_240004</name>
</gene>
<evidence type="ECO:0000313" key="3">
    <source>
        <dbReference type="EMBL" id="CDT81067.1"/>
    </source>
</evidence>
<sequence length="131" mass="14386">MNILKMKKTGIFLGGVLFGTVGVKILSSDCVKKTCTRATAGALKVKDSVLETTTKIQENVEDILAEAKEINEQENLSTSKVNVVQDTLKCEQEVLKTETIKTVEDTNSNSIKCEEIKDNVIEEKNSTCTTE</sequence>
<protein>
    <submittedName>
        <fullName evidence="3">Uncharacterized protein</fullName>
    </submittedName>
</protein>
<dbReference type="AlphaFoldDB" id="A0A031WBW2"/>
<proteinExistence type="predicted"/>
<evidence type="ECO:0000313" key="2">
    <source>
        <dbReference type="EMBL" id="CDS83981.1"/>
    </source>
</evidence>
<dbReference type="Pfam" id="PF19605">
    <property type="entry name" value="DUF6110"/>
    <property type="match status" value="1"/>
</dbReference>
<dbReference type="EMBL" id="LK933525">
    <property type="protein sequence ID" value="CDT81067.1"/>
    <property type="molecule type" value="Genomic_DNA"/>
</dbReference>
<dbReference type="RefSeq" id="WP_021366212.1">
    <property type="nucleotide sequence ID" value="NZ_BBYB01000180.1"/>
</dbReference>
<dbReference type="EMBL" id="LK932359">
    <property type="protein sequence ID" value="CDS83981.1"/>
    <property type="molecule type" value="Genomic_DNA"/>
</dbReference>
<name>A0A031WBW2_CLODI</name>
<dbReference type="EMBL" id="LK932475">
    <property type="protein sequence ID" value="CDS83872.1"/>
    <property type="molecule type" value="Genomic_DNA"/>
</dbReference>